<dbReference type="InterPro" id="IPR017871">
    <property type="entry name" value="ABC_transporter-like_CS"/>
</dbReference>
<keyword evidence="1" id="KW-0547">Nucleotide-binding</keyword>
<keyword evidence="3" id="KW-0175">Coiled coil</keyword>
<dbReference type="InterPro" id="IPR003439">
    <property type="entry name" value="ABC_transporter-like_ATP-bd"/>
</dbReference>
<keyword evidence="6" id="KW-1185">Reference proteome</keyword>
<gene>
    <name evidence="5" type="ORF">SAMN05216565_109108</name>
</gene>
<dbReference type="PROSITE" id="PS00211">
    <property type="entry name" value="ABC_TRANSPORTER_1"/>
    <property type="match status" value="1"/>
</dbReference>
<dbReference type="CDD" id="cd03221">
    <property type="entry name" value="ABCF_EF-3"/>
    <property type="match status" value="2"/>
</dbReference>
<dbReference type="SMART" id="SM00382">
    <property type="entry name" value="AAA"/>
    <property type="match status" value="2"/>
</dbReference>
<accession>A0A1H0W6U7</accession>
<dbReference type="Gene3D" id="3.40.50.300">
    <property type="entry name" value="P-loop containing nucleotide triphosphate hydrolases"/>
    <property type="match status" value="2"/>
</dbReference>
<reference evidence="6" key="1">
    <citation type="submission" date="2016-10" db="EMBL/GenBank/DDBJ databases">
        <authorList>
            <person name="Varghese N."/>
            <person name="Submissions S."/>
        </authorList>
    </citation>
    <scope>NUCLEOTIDE SEQUENCE [LARGE SCALE GENOMIC DNA]</scope>
    <source>
        <strain evidence="6">IBRC-M10078</strain>
    </source>
</reference>
<evidence type="ECO:0000313" key="5">
    <source>
        <dbReference type="EMBL" id="SDP86125.1"/>
    </source>
</evidence>
<dbReference type="NCBIfam" id="NF000355">
    <property type="entry name" value="ribo_prot_ABC_F"/>
    <property type="match status" value="1"/>
</dbReference>
<evidence type="ECO:0000259" key="4">
    <source>
        <dbReference type="PROSITE" id="PS50893"/>
    </source>
</evidence>
<dbReference type="PANTHER" id="PTHR42855">
    <property type="entry name" value="ABC TRANSPORTER ATP-BINDING SUBUNIT"/>
    <property type="match status" value="1"/>
</dbReference>
<dbReference type="GO" id="GO:0005524">
    <property type="term" value="F:ATP binding"/>
    <property type="evidence" value="ECO:0007669"/>
    <property type="project" value="UniProtKB-KW"/>
</dbReference>
<feature type="domain" description="ABC transporter" evidence="4">
    <location>
        <begin position="314"/>
        <end position="526"/>
    </location>
</feature>
<dbReference type="PROSITE" id="PS50893">
    <property type="entry name" value="ABC_TRANSPORTER_2"/>
    <property type="match status" value="2"/>
</dbReference>
<keyword evidence="2 5" id="KW-0067">ATP-binding</keyword>
<dbReference type="InterPro" id="IPR027417">
    <property type="entry name" value="P-loop_NTPase"/>
</dbReference>
<dbReference type="EMBL" id="FNJU01000009">
    <property type="protein sequence ID" value="SDP86125.1"/>
    <property type="molecule type" value="Genomic_DNA"/>
</dbReference>
<dbReference type="Proteomes" id="UP000199159">
    <property type="component" value="Unassembled WGS sequence"/>
</dbReference>
<feature type="domain" description="ABC transporter" evidence="4">
    <location>
        <begin position="4"/>
        <end position="214"/>
    </location>
</feature>
<dbReference type="SUPFAM" id="SSF52540">
    <property type="entry name" value="P-loop containing nucleoside triphosphate hydrolases"/>
    <property type="match status" value="2"/>
</dbReference>
<evidence type="ECO:0000313" key="6">
    <source>
        <dbReference type="Proteomes" id="UP000199159"/>
    </source>
</evidence>
<name>A0A1H0W6U7_9BACI</name>
<evidence type="ECO:0000256" key="1">
    <source>
        <dbReference type="ARBA" id="ARBA00022741"/>
    </source>
</evidence>
<feature type="coiled-coil region" evidence="3">
    <location>
        <begin position="504"/>
        <end position="568"/>
    </location>
</feature>
<evidence type="ECO:0000256" key="2">
    <source>
        <dbReference type="ARBA" id="ARBA00022840"/>
    </source>
</evidence>
<dbReference type="STRING" id="930152.SAMN05216565_109108"/>
<dbReference type="InterPro" id="IPR003593">
    <property type="entry name" value="AAA+_ATPase"/>
</dbReference>
<dbReference type="Pfam" id="PF00005">
    <property type="entry name" value="ABC_tran"/>
    <property type="match status" value="2"/>
</dbReference>
<dbReference type="AlphaFoldDB" id="A0A1H0W6U7"/>
<evidence type="ECO:0000256" key="3">
    <source>
        <dbReference type="SAM" id="Coils"/>
    </source>
</evidence>
<dbReference type="GO" id="GO:0016887">
    <property type="term" value="F:ATP hydrolysis activity"/>
    <property type="evidence" value="ECO:0007669"/>
    <property type="project" value="InterPro"/>
</dbReference>
<dbReference type="PANTHER" id="PTHR42855:SF2">
    <property type="entry name" value="DRUG RESISTANCE ABC TRANSPORTER,ATP-BINDING PROTEIN"/>
    <property type="match status" value="1"/>
</dbReference>
<sequence>MVLMRIRDIHKSYGDKTILKGINFDIKEGDRIGFVGNNGAGKTTFANIIHGSLSSDQGEIEVLNQTLKIGYLHQSSDYSVNDFLEVVDHQSESQVFHHTSKLGLAKVKSWEKDRMAHLSGGEKLKISLAKVWASKPDLLLLDEPTNHLDLVGLEWLVNELKAFRGAVVIISHDRYFLDRTITQIAELEDGLVKLYNGNYTNYKQQKEAFYQSQLHQYEVQQKKKARIEGQIANLENWSEKAHRQSTKQGSPSERKQMGLKEYLRAKAKKMDIQVKSKRKRLESELEKNKVDKPKEETELKFTYQQSAKRGKRILEAKDLEKRFGDRNLIHKSNFYIKQGEHIGMIGENGCGKTTLIKMILRKEHPTSGMIWMSESLKIGYLSQDVTDLDVTKTPIQATGITDREQMSKARTIFANIGLKEDKLNQPIQALSLGERTRIKLVMMLLAQVDFLILDEPTNHLDLASRESLEHVITEYAGTVLLVSHDLYFLEKISKKLLSFEKSFIHRKEMSMKEYLERKNRIEEKVDHEEERLLIQNEITTLLGKISLLSKEDETYKEIDQRLNELLKRKKELQ</sequence>
<organism evidence="5 6">
    <name type="scientific">Litchfieldia salsa</name>
    <dbReference type="NCBI Taxonomy" id="930152"/>
    <lineage>
        <taxon>Bacteria</taxon>
        <taxon>Bacillati</taxon>
        <taxon>Bacillota</taxon>
        <taxon>Bacilli</taxon>
        <taxon>Bacillales</taxon>
        <taxon>Bacillaceae</taxon>
        <taxon>Litchfieldia</taxon>
    </lineage>
</organism>
<dbReference type="InterPro" id="IPR051309">
    <property type="entry name" value="ABCF_ATPase"/>
</dbReference>
<proteinExistence type="predicted"/>
<protein>
    <submittedName>
        <fullName evidence="5">Macrolide transport system ATP-binding/permease protein</fullName>
    </submittedName>
</protein>